<keyword evidence="1" id="KW-0805">Transcription regulation</keyword>
<dbReference type="SUPFAM" id="SSF48452">
    <property type="entry name" value="TPR-like"/>
    <property type="match status" value="1"/>
</dbReference>
<evidence type="ECO:0000313" key="6">
    <source>
        <dbReference type="EMBL" id="MCA6065989.1"/>
    </source>
</evidence>
<dbReference type="InterPro" id="IPR019734">
    <property type="entry name" value="TPR_rpt"/>
</dbReference>
<dbReference type="PROSITE" id="PS01124">
    <property type="entry name" value="HTH_ARAC_FAMILY_2"/>
    <property type="match status" value="1"/>
</dbReference>
<feature type="transmembrane region" description="Helical" evidence="4">
    <location>
        <begin position="333"/>
        <end position="352"/>
    </location>
</feature>
<keyword evidence="4" id="KW-1133">Transmembrane helix</keyword>
<dbReference type="Gene3D" id="1.25.40.10">
    <property type="entry name" value="Tetratricopeptide repeat domain"/>
    <property type="match status" value="2"/>
</dbReference>
<comment type="caution">
    <text evidence="6">The sequence shown here is derived from an EMBL/GenBank/DDBJ whole genome shotgun (WGS) entry which is preliminary data.</text>
</comment>
<evidence type="ECO:0000256" key="4">
    <source>
        <dbReference type="SAM" id="Phobius"/>
    </source>
</evidence>
<keyword evidence="3" id="KW-0804">Transcription</keyword>
<evidence type="ECO:0000256" key="3">
    <source>
        <dbReference type="ARBA" id="ARBA00023163"/>
    </source>
</evidence>
<dbReference type="RefSeq" id="WP_225685985.1">
    <property type="nucleotide sequence ID" value="NZ_JAERSE020000001.1"/>
</dbReference>
<dbReference type="Proteomes" id="UP000618240">
    <property type="component" value="Unassembled WGS sequence"/>
</dbReference>
<dbReference type="InterPro" id="IPR011990">
    <property type="entry name" value="TPR-like_helical_dom_sf"/>
</dbReference>
<keyword evidence="4" id="KW-0472">Membrane</keyword>
<reference evidence="6 7" key="1">
    <citation type="submission" date="2021-09" db="EMBL/GenBank/DDBJ databases">
        <title>Genome sequencing and assembly of Chryseobacterium sp. RG1.</title>
        <authorList>
            <person name="Chhetri G."/>
        </authorList>
    </citation>
    <scope>NUCLEOTIDE SEQUENCE [LARGE SCALE GENOMIC DNA]</scope>
    <source>
        <strain evidence="6 7">RG1</strain>
    </source>
</reference>
<dbReference type="SMART" id="SM00342">
    <property type="entry name" value="HTH_ARAC"/>
    <property type="match status" value="1"/>
</dbReference>
<keyword evidence="7" id="KW-1185">Reference proteome</keyword>
<keyword evidence="4" id="KW-0812">Transmembrane</keyword>
<organism evidence="6 7">
    <name type="scientific">Chryseobacterium tagetis</name>
    <dbReference type="NCBI Taxonomy" id="2801334"/>
    <lineage>
        <taxon>Bacteria</taxon>
        <taxon>Pseudomonadati</taxon>
        <taxon>Bacteroidota</taxon>
        <taxon>Flavobacteriia</taxon>
        <taxon>Flavobacteriales</taxon>
        <taxon>Weeksellaceae</taxon>
        <taxon>Chryseobacterium group</taxon>
        <taxon>Chryseobacterium</taxon>
    </lineage>
</organism>
<keyword evidence="2" id="KW-0238">DNA-binding</keyword>
<dbReference type="PANTHER" id="PTHR43280">
    <property type="entry name" value="ARAC-FAMILY TRANSCRIPTIONAL REGULATOR"/>
    <property type="match status" value="1"/>
</dbReference>
<proteinExistence type="predicted"/>
<dbReference type="Gene3D" id="1.10.10.60">
    <property type="entry name" value="Homeodomain-like"/>
    <property type="match status" value="2"/>
</dbReference>
<dbReference type="Pfam" id="PF13181">
    <property type="entry name" value="TPR_8"/>
    <property type="match status" value="3"/>
</dbReference>
<feature type="domain" description="HTH araC/xylS-type" evidence="5">
    <location>
        <begin position="438"/>
        <end position="532"/>
    </location>
</feature>
<evidence type="ECO:0000313" key="7">
    <source>
        <dbReference type="Proteomes" id="UP000618240"/>
    </source>
</evidence>
<dbReference type="SUPFAM" id="SSF46689">
    <property type="entry name" value="Homeodomain-like"/>
    <property type="match status" value="1"/>
</dbReference>
<dbReference type="PANTHER" id="PTHR43280:SF2">
    <property type="entry name" value="HTH-TYPE TRANSCRIPTIONAL REGULATOR EXSA"/>
    <property type="match status" value="1"/>
</dbReference>
<dbReference type="InterPro" id="IPR009057">
    <property type="entry name" value="Homeodomain-like_sf"/>
</dbReference>
<name>A0ABS7ZW86_9FLAO</name>
<sequence length="537" mass="62674">MKKLSIILNLFFLSLTYLYGQNQEEYSKIYTKTFLETSQKDYKKALRTADSLFLISETPMFKAKSLMLSATIYKQIGETKKSVEYAMKAEKIIDGVDDLWLSKIDGFLASQYRSLELFDQSLNYINKSREVIKRLNNPKIERQMMGFVMQEKAYYELGAKDYKKSIEALKKSQEYFDTSTQNDYEFLTAQNEQLFGLNYFNLKDYEKAIAYYDLALKRLDEMPDNFVKALVYNGYSEVYIDKKDLKKAKKYLDLAEGISKNIPNIELKKVIYETSQNYYLLQQDFKELSKVNLKKDSVSEQIAENSKAFIRDSYTHLENKNRDIERNVKSKNWIIFVVGFLFVAGMLFFLVYQKYQRKKFDKVNQTLKDLKRTESLKVSNIAGEVKENVKLQNDGIIADEEEPIIVSSYEKKEHSSIMTETTEIMILKKLEEFEKSAEFTRNGISLSCLASSCKTNAKYLSYIINNHKGKDFNNYINELRIHYIIEKVKKEPLYHKFKIATLAKEAGFSSQSKFSTAFKKVTAVSPSQYFQHLQSAS</sequence>
<evidence type="ECO:0000256" key="2">
    <source>
        <dbReference type="ARBA" id="ARBA00023125"/>
    </source>
</evidence>
<protein>
    <submittedName>
        <fullName evidence="6">AraC family transcriptional regulator</fullName>
    </submittedName>
</protein>
<evidence type="ECO:0000256" key="1">
    <source>
        <dbReference type="ARBA" id="ARBA00023015"/>
    </source>
</evidence>
<dbReference type="Pfam" id="PF12833">
    <property type="entry name" value="HTH_18"/>
    <property type="match status" value="1"/>
</dbReference>
<dbReference type="InterPro" id="IPR018060">
    <property type="entry name" value="HTH_AraC"/>
</dbReference>
<evidence type="ECO:0000259" key="5">
    <source>
        <dbReference type="PROSITE" id="PS01124"/>
    </source>
</evidence>
<dbReference type="EMBL" id="JAERSE020000001">
    <property type="protein sequence ID" value="MCA6065989.1"/>
    <property type="molecule type" value="Genomic_DNA"/>
</dbReference>
<gene>
    <name evidence="6" type="ORF">JI747_002295</name>
</gene>
<accession>A0ABS7ZW86</accession>